<evidence type="ECO:0000313" key="2">
    <source>
        <dbReference type="Proteomes" id="UP000325849"/>
    </source>
</evidence>
<organism evidence="1 2">
    <name type="scientific">Streptomyces adustus</name>
    <dbReference type="NCBI Taxonomy" id="1609272"/>
    <lineage>
        <taxon>Bacteria</taxon>
        <taxon>Bacillati</taxon>
        <taxon>Actinomycetota</taxon>
        <taxon>Actinomycetes</taxon>
        <taxon>Kitasatosporales</taxon>
        <taxon>Streptomycetaceae</taxon>
        <taxon>Streptomyces</taxon>
    </lineage>
</organism>
<dbReference type="Proteomes" id="UP000325849">
    <property type="component" value="Unassembled WGS sequence"/>
</dbReference>
<dbReference type="AlphaFoldDB" id="A0A5N8V9K6"/>
<dbReference type="SUPFAM" id="SSF160631">
    <property type="entry name" value="SMI1/KNR4-like"/>
    <property type="match status" value="1"/>
</dbReference>
<dbReference type="InterPro" id="IPR037883">
    <property type="entry name" value="Knr4/Smi1-like_sf"/>
</dbReference>
<evidence type="ECO:0000313" key="1">
    <source>
        <dbReference type="EMBL" id="MPY31951.1"/>
    </source>
</evidence>
<dbReference type="RefSeq" id="WP_152886933.1">
    <property type="nucleotide sequence ID" value="NZ_JBHJTU010000015.1"/>
</dbReference>
<dbReference type="OrthoDB" id="4253746at2"/>
<sequence length="203" mass="22819">MTDYLRAVLDMIGPPENRYADPAAWARLEAELGTELPADYKTIVDAYAPIQINEHLYLSHPATSRWNLSEQIRDTSRAYSQYWVERDWTNDPGSDPRQICGLRDLAFGTPQGLIPLASTDRGETIFLAPQVHDFPGGMCVACGDGDWAGYPMPFAEWLYRFLIGEDMAGYKSAAYYPGPVKLESMPMTPDEHMRVSYGPDRGM</sequence>
<proteinExistence type="predicted"/>
<accession>A0A5N8V9K6</accession>
<dbReference type="EMBL" id="VJZD01000036">
    <property type="protein sequence ID" value="MPY31951.1"/>
    <property type="molecule type" value="Genomic_DNA"/>
</dbReference>
<reference evidence="1 2" key="1">
    <citation type="submission" date="2019-07" db="EMBL/GenBank/DDBJ databases">
        <title>New species of Amycolatopsis and Streptomyces.</title>
        <authorList>
            <person name="Duangmal K."/>
            <person name="Teo W.F.A."/>
            <person name="Lipun K."/>
        </authorList>
    </citation>
    <scope>NUCLEOTIDE SEQUENCE [LARGE SCALE GENOMIC DNA]</scope>
    <source>
        <strain evidence="1 2">NBRC 109810</strain>
    </source>
</reference>
<comment type="caution">
    <text evidence="1">The sequence shown here is derived from an EMBL/GenBank/DDBJ whole genome shotgun (WGS) entry which is preliminary data.</text>
</comment>
<gene>
    <name evidence="1" type="ORF">FNH09_11845</name>
</gene>
<name>A0A5N8V9K6_9ACTN</name>
<protein>
    <recommendedName>
        <fullName evidence="3">SMI1/KNR4 family protein</fullName>
    </recommendedName>
</protein>
<keyword evidence="2" id="KW-1185">Reference proteome</keyword>
<evidence type="ECO:0008006" key="3">
    <source>
        <dbReference type="Google" id="ProtNLM"/>
    </source>
</evidence>